<protein>
    <submittedName>
        <fullName evidence="5">Winged helix-turn-helix transcriptional regulator, MarR family</fullName>
    </submittedName>
</protein>
<evidence type="ECO:0000259" key="4">
    <source>
        <dbReference type="PROSITE" id="PS50995"/>
    </source>
</evidence>
<organism evidence="5 6">
    <name type="scientific">Geotalea daltonii (strain DSM 22248 / JCM 15807 / FRC-32)</name>
    <name type="common">Geobacter daltonii</name>
    <dbReference type="NCBI Taxonomy" id="316067"/>
    <lineage>
        <taxon>Bacteria</taxon>
        <taxon>Pseudomonadati</taxon>
        <taxon>Thermodesulfobacteriota</taxon>
        <taxon>Desulfuromonadia</taxon>
        <taxon>Geobacterales</taxon>
        <taxon>Geobacteraceae</taxon>
        <taxon>Geotalea</taxon>
    </lineage>
</organism>
<reference evidence="5 6" key="1">
    <citation type="submission" date="2009-01" db="EMBL/GenBank/DDBJ databases">
        <title>Complete sequence of Geobacter sp. FRC-32.</title>
        <authorList>
            <consortium name="US DOE Joint Genome Institute"/>
            <person name="Lucas S."/>
            <person name="Copeland A."/>
            <person name="Lapidus A."/>
            <person name="Glavina del Rio T."/>
            <person name="Dalin E."/>
            <person name="Tice H."/>
            <person name="Bruce D."/>
            <person name="Goodwin L."/>
            <person name="Pitluck S."/>
            <person name="Saunders E."/>
            <person name="Brettin T."/>
            <person name="Detter J.C."/>
            <person name="Han C."/>
            <person name="Larimer F."/>
            <person name="Land M."/>
            <person name="Hauser L."/>
            <person name="Kyrpides N."/>
            <person name="Ovchinnikova G."/>
            <person name="Kostka J."/>
            <person name="Richardson P."/>
        </authorList>
    </citation>
    <scope>NUCLEOTIDE SEQUENCE [LARGE SCALE GENOMIC DNA]</scope>
    <source>
        <strain evidence="6">DSM 22248 / JCM 15807 / FRC-32</strain>
    </source>
</reference>
<dbReference type="PROSITE" id="PS50995">
    <property type="entry name" value="HTH_MARR_2"/>
    <property type="match status" value="1"/>
</dbReference>
<dbReference type="Proteomes" id="UP000007721">
    <property type="component" value="Chromosome"/>
</dbReference>
<sequence length="140" mass="15696">MDSSKIAHLIGTVREKINRYLAGELERCAVKGLVASHGSILYHLFREEQVSMKKLAEVVGRDKSTVTTLVDKLVNLGYVTKGSGDADQRYSYVRLTEEGRALEPSFREISDNLLAAVFKGISEKEQQEVVRILSKIDRNL</sequence>
<keyword evidence="6" id="KW-1185">Reference proteome</keyword>
<evidence type="ECO:0000256" key="3">
    <source>
        <dbReference type="ARBA" id="ARBA00023163"/>
    </source>
</evidence>
<dbReference type="EMBL" id="CP001390">
    <property type="protein sequence ID" value="ACM19645.1"/>
    <property type="molecule type" value="Genomic_DNA"/>
</dbReference>
<dbReference type="InterPro" id="IPR036390">
    <property type="entry name" value="WH_DNA-bd_sf"/>
</dbReference>
<dbReference type="InterPro" id="IPR036388">
    <property type="entry name" value="WH-like_DNA-bd_sf"/>
</dbReference>
<dbReference type="GO" id="GO:0003677">
    <property type="term" value="F:DNA binding"/>
    <property type="evidence" value="ECO:0007669"/>
    <property type="project" value="UniProtKB-KW"/>
</dbReference>
<accession>B9M402</accession>
<keyword evidence="3" id="KW-0804">Transcription</keyword>
<dbReference type="OrthoDB" id="3176111at2"/>
<evidence type="ECO:0000256" key="1">
    <source>
        <dbReference type="ARBA" id="ARBA00023015"/>
    </source>
</evidence>
<dbReference type="eggNOG" id="COG1846">
    <property type="taxonomic scope" value="Bacteria"/>
</dbReference>
<gene>
    <name evidence="5" type="ordered locus">Geob_1285</name>
</gene>
<evidence type="ECO:0000256" key="2">
    <source>
        <dbReference type="ARBA" id="ARBA00023125"/>
    </source>
</evidence>
<keyword evidence="1" id="KW-0805">Transcription regulation</keyword>
<dbReference type="AlphaFoldDB" id="B9M402"/>
<keyword evidence="2" id="KW-0238">DNA-binding</keyword>
<dbReference type="STRING" id="316067.Geob_1285"/>
<dbReference type="KEGG" id="geo:Geob_1285"/>
<proteinExistence type="predicted"/>
<dbReference type="Pfam" id="PF13463">
    <property type="entry name" value="HTH_27"/>
    <property type="match status" value="1"/>
</dbReference>
<dbReference type="PRINTS" id="PR00598">
    <property type="entry name" value="HTHMARR"/>
</dbReference>
<dbReference type="RefSeq" id="WP_012646374.1">
    <property type="nucleotide sequence ID" value="NC_011979.1"/>
</dbReference>
<dbReference type="PANTHER" id="PTHR42756:SF1">
    <property type="entry name" value="TRANSCRIPTIONAL REPRESSOR OF EMRAB OPERON"/>
    <property type="match status" value="1"/>
</dbReference>
<dbReference type="Gene3D" id="1.10.10.10">
    <property type="entry name" value="Winged helix-like DNA-binding domain superfamily/Winged helix DNA-binding domain"/>
    <property type="match status" value="1"/>
</dbReference>
<name>B9M402_GEODF</name>
<dbReference type="SMART" id="SM00347">
    <property type="entry name" value="HTH_MARR"/>
    <property type="match status" value="1"/>
</dbReference>
<dbReference type="PANTHER" id="PTHR42756">
    <property type="entry name" value="TRANSCRIPTIONAL REGULATOR, MARR"/>
    <property type="match status" value="1"/>
</dbReference>
<dbReference type="SUPFAM" id="SSF46785">
    <property type="entry name" value="Winged helix' DNA-binding domain"/>
    <property type="match status" value="1"/>
</dbReference>
<dbReference type="GO" id="GO:0003700">
    <property type="term" value="F:DNA-binding transcription factor activity"/>
    <property type="evidence" value="ECO:0007669"/>
    <property type="project" value="InterPro"/>
</dbReference>
<dbReference type="HOGENOM" id="CLU_083287_18_3_7"/>
<dbReference type="InterPro" id="IPR000835">
    <property type="entry name" value="HTH_MarR-typ"/>
</dbReference>
<feature type="domain" description="HTH marR-type" evidence="4">
    <location>
        <begin position="3"/>
        <end position="138"/>
    </location>
</feature>
<evidence type="ECO:0000313" key="6">
    <source>
        <dbReference type="Proteomes" id="UP000007721"/>
    </source>
</evidence>
<evidence type="ECO:0000313" key="5">
    <source>
        <dbReference type="EMBL" id="ACM19645.1"/>
    </source>
</evidence>